<feature type="transmembrane region" description="Helical" evidence="9">
    <location>
        <begin position="1118"/>
        <end position="1139"/>
    </location>
</feature>
<gene>
    <name evidence="11" type="ORF">TrST_g7015</name>
</gene>
<evidence type="ECO:0000256" key="8">
    <source>
        <dbReference type="SAM" id="MobiDB-lite"/>
    </source>
</evidence>
<dbReference type="SMART" id="SM00382">
    <property type="entry name" value="AAA"/>
    <property type="match status" value="2"/>
</dbReference>
<keyword evidence="6 9" id="KW-1133">Transmembrane helix</keyword>
<dbReference type="GO" id="GO:0016020">
    <property type="term" value="C:membrane"/>
    <property type="evidence" value="ECO:0007669"/>
    <property type="project" value="UniProtKB-SubCell"/>
</dbReference>
<evidence type="ECO:0000256" key="2">
    <source>
        <dbReference type="ARBA" id="ARBA00022448"/>
    </source>
</evidence>
<evidence type="ECO:0000256" key="1">
    <source>
        <dbReference type="ARBA" id="ARBA00004141"/>
    </source>
</evidence>
<dbReference type="GO" id="GO:0005524">
    <property type="term" value="F:ATP binding"/>
    <property type="evidence" value="ECO:0007669"/>
    <property type="project" value="UniProtKB-KW"/>
</dbReference>
<dbReference type="Proteomes" id="UP001165085">
    <property type="component" value="Unassembled WGS sequence"/>
</dbReference>
<dbReference type="SUPFAM" id="SSF52540">
    <property type="entry name" value="P-loop containing nucleoside triphosphate hydrolases"/>
    <property type="match status" value="2"/>
</dbReference>
<feature type="transmembrane region" description="Helical" evidence="9">
    <location>
        <begin position="605"/>
        <end position="626"/>
    </location>
</feature>
<keyword evidence="5" id="KW-0067">ATP-binding</keyword>
<dbReference type="PROSITE" id="PS50893">
    <property type="entry name" value="ABC_TRANSPORTER_2"/>
    <property type="match status" value="2"/>
</dbReference>
<dbReference type="EMBL" id="BRXY01000577">
    <property type="protein sequence ID" value="GMI01256.1"/>
    <property type="molecule type" value="Genomic_DNA"/>
</dbReference>
<feature type="transmembrane region" description="Helical" evidence="9">
    <location>
        <begin position="419"/>
        <end position="438"/>
    </location>
</feature>
<proteinExistence type="predicted"/>
<keyword evidence="4" id="KW-0547">Nucleotide-binding</keyword>
<reference evidence="12" key="1">
    <citation type="journal article" date="2023" name="Commun. Biol.">
        <title>Genome analysis of Parmales, the sister group of diatoms, reveals the evolutionary specialization of diatoms from phago-mixotrophs to photoautotrophs.</title>
        <authorList>
            <person name="Ban H."/>
            <person name="Sato S."/>
            <person name="Yoshikawa S."/>
            <person name="Yamada K."/>
            <person name="Nakamura Y."/>
            <person name="Ichinomiya M."/>
            <person name="Sato N."/>
            <person name="Blanc-Mathieu R."/>
            <person name="Endo H."/>
            <person name="Kuwata A."/>
            <person name="Ogata H."/>
        </authorList>
    </citation>
    <scope>NUCLEOTIDE SEQUENCE [LARGE SCALE GENOMIC DNA]</scope>
    <source>
        <strain evidence="12">NIES 3701</strain>
    </source>
</reference>
<dbReference type="PANTHER" id="PTHR48041">
    <property type="entry name" value="ABC TRANSPORTER G FAMILY MEMBER 28"/>
    <property type="match status" value="1"/>
</dbReference>
<comment type="subcellular location">
    <subcellularLocation>
        <location evidence="1">Membrane</location>
        <topology evidence="1">Multi-pass membrane protein</topology>
    </subcellularLocation>
</comment>
<feature type="transmembrane region" description="Helical" evidence="9">
    <location>
        <begin position="344"/>
        <end position="367"/>
    </location>
</feature>
<feature type="transmembrane region" description="Helical" evidence="9">
    <location>
        <begin position="379"/>
        <end position="399"/>
    </location>
</feature>
<dbReference type="InterPro" id="IPR017871">
    <property type="entry name" value="ABC_transporter-like_CS"/>
</dbReference>
<sequence>MCNSKDKDGSAQPPNKIRLTFDSLHYSVPIKGESLPKTLLSDIKGDVTSGHVLAILGPSGAGKTTLLNMLTLQQSGGTPSGNILVNGEPLTTGLYNRTCAYVEQTDTLWASLTAKDHLDYAMKLYRPNLTPSERAEAVEGLIKSVGLEEFQDVRAGSEIIRGLSSGNKRRLSVALALVKQPSILFLDEPTSGVDSASAVRMMTFLKNVAAENNIAVVCTIHQPPASVFAGFDNAMVLSMGRVVYFGKAAKISEYLTSIGSPPTADTNPSEFILDLVNTDFTSRSGVKQVIDKWAEGDGEAYGCTADKGDGRPLSEMPFETQMSFFKQLAVLTNRSVVVAKREPLAYLVRLVANFCATFFFGIIYIETRDKVQEQVISRTFFLMFCMGIPMQFILVSNFIYHFQWLSLKKEVKDGMYHPAASAIASWVVQIPMMFILALSSMLPMYVLGDLYWGSFPIVLTLYAITFWSFEGLAQMLSCFSNVIYGLFAFLNMYFTAFLFCGMFVDVEDVIWPIRAFCYFLPLSWTLDSYMYGLYHDLPEHSGTIACTPGEILSTGAECTAQGFYCYSEADPAGAVCYGKTGDQILRSLSIQFTVFGDDGHYGRNIGFIVAFGILCRIGYVAAIYVLTMMYGGQEPQPPSDSYSVMAEVVEEEEEDKARSSVGKVDIDIADDVASATVSFAFRNIAYTIPQKKKSDAKVLQGVSASVNSGEVLAIVGPSGAGKTILLDTLTFNKGPGAPAGEITLNGVKMTRSMFVKSAIYVPREDNLWPTMTPYQHLDFAFKMYRTDLDAAARKVKVDELLTMSGMTSCQDTKAGGFLFKGLSGGQRRRLSLAVALVKEPSVIVLDEPTSGLDSAAAAAIISLLGSIAERCDAAIVCTIHQPSALVFAGFHKVLVLSEGRVGYCGDRGAMARYFDSIDVPLSHGANPAEAVLDLVSKDTSSAEEVGKVLDSWEASDMSKETASANVASGRAAPPTSSTATSGTVMSTLHLLKRQVRLTLTDPLQYTGRLFVIPQIVSFFGLVYIASRENNQKQIPFRVFYMWWVLALPSCMSITTLIGTNRDTLSVMYEIRAGMYKAVSYAMSTTLVQIPALILLSASIMVFAHLIGGWPFDEFLTTTLVFAINLMVFDSLAQLLAVVFKNPVIGMLAYLGFWSSSIVFCGLVFRGGDVIWPFRANYYALPLKWTFNAIAYNVFDPDTFSGATLCTPGETLSGGSDCLSTGFYCEGAEASFGCWGREGPQVLDTLHLSYESLTKEDNRVLDSIILLIMALGMKFGYVMVLWMKCSATDSPQKDTEGWVRRKSKVGQGSKVRQGSE</sequence>
<evidence type="ECO:0000256" key="3">
    <source>
        <dbReference type="ARBA" id="ARBA00022692"/>
    </source>
</evidence>
<dbReference type="PANTHER" id="PTHR48041:SF139">
    <property type="entry name" value="PROTEIN SCARLET"/>
    <property type="match status" value="1"/>
</dbReference>
<dbReference type="Pfam" id="PF00005">
    <property type="entry name" value="ABC_tran"/>
    <property type="match status" value="2"/>
</dbReference>
<keyword evidence="12" id="KW-1185">Reference proteome</keyword>
<dbReference type="Pfam" id="PF01061">
    <property type="entry name" value="ABC2_membrane"/>
    <property type="match status" value="2"/>
</dbReference>
<keyword evidence="3 9" id="KW-0812">Transmembrane</keyword>
<dbReference type="InterPro" id="IPR027417">
    <property type="entry name" value="P-loop_NTPase"/>
</dbReference>
<feature type="domain" description="ABC transporter" evidence="10">
    <location>
        <begin position="679"/>
        <end position="923"/>
    </location>
</feature>
<organism evidence="11 12">
    <name type="scientific">Triparma strigata</name>
    <dbReference type="NCBI Taxonomy" id="1606541"/>
    <lineage>
        <taxon>Eukaryota</taxon>
        <taxon>Sar</taxon>
        <taxon>Stramenopiles</taxon>
        <taxon>Ochrophyta</taxon>
        <taxon>Bolidophyceae</taxon>
        <taxon>Parmales</taxon>
        <taxon>Triparmaceae</taxon>
        <taxon>Triparma</taxon>
    </lineage>
</organism>
<feature type="transmembrane region" description="Helical" evidence="9">
    <location>
        <begin position="1038"/>
        <end position="1059"/>
    </location>
</feature>
<dbReference type="GO" id="GO:0140359">
    <property type="term" value="F:ABC-type transporter activity"/>
    <property type="evidence" value="ECO:0007669"/>
    <property type="project" value="InterPro"/>
</dbReference>
<dbReference type="InterPro" id="IPR013525">
    <property type="entry name" value="ABC2_TM"/>
</dbReference>
<evidence type="ECO:0000256" key="6">
    <source>
        <dbReference type="ARBA" id="ARBA00022989"/>
    </source>
</evidence>
<feature type="region of interest" description="Disordered" evidence="8">
    <location>
        <begin position="1288"/>
        <end position="1315"/>
    </location>
</feature>
<dbReference type="GO" id="GO:0016887">
    <property type="term" value="F:ATP hydrolysis activity"/>
    <property type="evidence" value="ECO:0007669"/>
    <property type="project" value="InterPro"/>
</dbReference>
<feature type="transmembrane region" description="Helical" evidence="9">
    <location>
        <begin position="1080"/>
        <end position="1106"/>
    </location>
</feature>
<evidence type="ECO:0000256" key="5">
    <source>
        <dbReference type="ARBA" id="ARBA00022840"/>
    </source>
</evidence>
<feature type="transmembrane region" description="Helical" evidence="9">
    <location>
        <begin position="481"/>
        <end position="504"/>
    </location>
</feature>
<dbReference type="InterPro" id="IPR003593">
    <property type="entry name" value="AAA+_ATPase"/>
</dbReference>
<evidence type="ECO:0000313" key="12">
    <source>
        <dbReference type="Proteomes" id="UP001165085"/>
    </source>
</evidence>
<keyword evidence="7 9" id="KW-0472">Membrane</keyword>
<dbReference type="OrthoDB" id="185936at2759"/>
<comment type="caution">
    <text evidence="11">The sequence shown here is derived from an EMBL/GenBank/DDBJ whole genome shotgun (WGS) entry which is preliminary data.</text>
</comment>
<feature type="transmembrane region" description="Helical" evidence="9">
    <location>
        <begin position="1263"/>
        <end position="1282"/>
    </location>
</feature>
<dbReference type="Gene3D" id="3.40.50.300">
    <property type="entry name" value="P-loop containing nucleotide triphosphate hydrolases"/>
    <property type="match status" value="2"/>
</dbReference>
<name>A0A9W7F3V6_9STRA</name>
<feature type="transmembrane region" description="Helical" evidence="9">
    <location>
        <begin position="1146"/>
        <end position="1164"/>
    </location>
</feature>
<accession>A0A9W7F3V6</accession>
<dbReference type="InterPro" id="IPR050352">
    <property type="entry name" value="ABCG_transporters"/>
</dbReference>
<keyword evidence="2" id="KW-0813">Transport</keyword>
<feature type="domain" description="ABC transporter" evidence="10">
    <location>
        <begin position="19"/>
        <end position="264"/>
    </location>
</feature>
<evidence type="ECO:0000259" key="10">
    <source>
        <dbReference type="PROSITE" id="PS50893"/>
    </source>
</evidence>
<feature type="transmembrane region" description="Helical" evidence="9">
    <location>
        <begin position="450"/>
        <end position="469"/>
    </location>
</feature>
<evidence type="ECO:0000313" key="11">
    <source>
        <dbReference type="EMBL" id="GMI01256.1"/>
    </source>
</evidence>
<dbReference type="InterPro" id="IPR003439">
    <property type="entry name" value="ABC_transporter-like_ATP-bd"/>
</dbReference>
<evidence type="ECO:0000256" key="9">
    <source>
        <dbReference type="SAM" id="Phobius"/>
    </source>
</evidence>
<evidence type="ECO:0000256" key="4">
    <source>
        <dbReference type="ARBA" id="ARBA00022741"/>
    </source>
</evidence>
<protein>
    <recommendedName>
        <fullName evidence="10">ABC transporter domain-containing protein</fullName>
    </recommendedName>
</protein>
<evidence type="ECO:0000256" key="7">
    <source>
        <dbReference type="ARBA" id="ARBA00023136"/>
    </source>
</evidence>
<feature type="transmembrane region" description="Helical" evidence="9">
    <location>
        <begin position="1005"/>
        <end position="1026"/>
    </location>
</feature>
<dbReference type="PROSITE" id="PS00211">
    <property type="entry name" value="ABC_TRANSPORTER_1"/>
    <property type="match status" value="2"/>
</dbReference>